<dbReference type="Gene3D" id="3.40.430.10">
    <property type="entry name" value="Dihydrofolate Reductase, subunit A"/>
    <property type="match status" value="1"/>
</dbReference>
<dbReference type="EMBL" id="BONV01000032">
    <property type="protein sequence ID" value="GIG82667.1"/>
    <property type="molecule type" value="Genomic_DNA"/>
</dbReference>
<dbReference type="Proteomes" id="UP000630097">
    <property type="component" value="Unassembled WGS sequence"/>
</dbReference>
<dbReference type="PANTHER" id="PTHR38011">
    <property type="entry name" value="DIHYDROFOLATE REDUCTASE FAMILY PROTEIN (AFU_ORTHOLOGUE AFUA_8G06820)"/>
    <property type="match status" value="1"/>
</dbReference>
<evidence type="ECO:0000313" key="2">
    <source>
        <dbReference type="EMBL" id="GIG82667.1"/>
    </source>
</evidence>
<feature type="domain" description="Bacterial bifunctional deaminase-reductase C-terminal" evidence="1">
    <location>
        <begin position="3"/>
        <end position="179"/>
    </location>
</feature>
<protein>
    <submittedName>
        <fullName evidence="2">Deaminase</fullName>
    </submittedName>
</protein>
<dbReference type="SUPFAM" id="SSF53597">
    <property type="entry name" value="Dihydrofolate reductase-like"/>
    <property type="match status" value="1"/>
</dbReference>
<comment type="caution">
    <text evidence="2">The sequence shown here is derived from an EMBL/GenBank/DDBJ whole genome shotgun (WGS) entry which is preliminary data.</text>
</comment>
<dbReference type="InterPro" id="IPR050765">
    <property type="entry name" value="Riboflavin_Biosynth_HTPR"/>
</dbReference>
<gene>
    <name evidence="2" type="ORF">Pka01_57940</name>
</gene>
<dbReference type="PANTHER" id="PTHR38011:SF12">
    <property type="entry name" value="BIFUNCTIONAL DEAMINASE-REDUCTASE DOMAIN PROTEIN"/>
    <property type="match status" value="1"/>
</dbReference>
<dbReference type="RefSeq" id="WP_203885999.1">
    <property type="nucleotide sequence ID" value="NZ_BAABHH010000023.1"/>
</dbReference>
<dbReference type="GO" id="GO:0009231">
    <property type="term" value="P:riboflavin biosynthetic process"/>
    <property type="evidence" value="ECO:0007669"/>
    <property type="project" value="InterPro"/>
</dbReference>
<accession>A0A8J3PX03</accession>
<dbReference type="InterPro" id="IPR002734">
    <property type="entry name" value="RibDG_C"/>
</dbReference>
<dbReference type="AlphaFoldDB" id="A0A8J3PX03"/>
<evidence type="ECO:0000259" key="1">
    <source>
        <dbReference type="Pfam" id="PF01872"/>
    </source>
</evidence>
<reference evidence="2 3" key="1">
    <citation type="submission" date="2021-01" db="EMBL/GenBank/DDBJ databases">
        <title>Whole genome shotgun sequence of Planotetraspora kaengkrachanensis NBRC 104272.</title>
        <authorList>
            <person name="Komaki H."/>
            <person name="Tamura T."/>
        </authorList>
    </citation>
    <scope>NUCLEOTIDE SEQUENCE [LARGE SCALE GENOMIC DNA]</scope>
    <source>
        <strain evidence="2 3">NBRC 104272</strain>
    </source>
</reference>
<dbReference type="InterPro" id="IPR024072">
    <property type="entry name" value="DHFR-like_dom_sf"/>
</dbReference>
<dbReference type="Pfam" id="PF01872">
    <property type="entry name" value="RibD_C"/>
    <property type="match status" value="1"/>
</dbReference>
<keyword evidence="3" id="KW-1185">Reference proteome</keyword>
<proteinExistence type="predicted"/>
<sequence length="202" mass="21679">MSTVFVSVGMSLDGYIAGPNARPGNPLGDGGPPIHTWMYETATFRERLGFGAGGETGPDDDIVRHTFDRIGANVMGRRMFDEGEVGWPEEAPFGTPVFVVTNHAREPWVRKGGTTFFFVTDGIESALAQAKEAAGDKDVRISGGADVVRQYLSAGLVDELDIELAPVLLGSGNRLFDGLAGAGDIRLRTEGRVAHLRYRVAK</sequence>
<name>A0A8J3PX03_9ACTN</name>
<organism evidence="2 3">
    <name type="scientific">Planotetraspora kaengkrachanensis</name>
    <dbReference type="NCBI Taxonomy" id="575193"/>
    <lineage>
        <taxon>Bacteria</taxon>
        <taxon>Bacillati</taxon>
        <taxon>Actinomycetota</taxon>
        <taxon>Actinomycetes</taxon>
        <taxon>Streptosporangiales</taxon>
        <taxon>Streptosporangiaceae</taxon>
        <taxon>Planotetraspora</taxon>
    </lineage>
</organism>
<dbReference type="GO" id="GO:0008703">
    <property type="term" value="F:5-amino-6-(5-phosphoribosylamino)uracil reductase activity"/>
    <property type="evidence" value="ECO:0007669"/>
    <property type="project" value="InterPro"/>
</dbReference>
<evidence type="ECO:0000313" key="3">
    <source>
        <dbReference type="Proteomes" id="UP000630097"/>
    </source>
</evidence>